<reference evidence="3 4" key="1">
    <citation type="submission" date="2019-02" db="EMBL/GenBank/DDBJ databases">
        <title>Deep-cultivation of Planctomycetes and their phenomic and genomic characterization uncovers novel biology.</title>
        <authorList>
            <person name="Wiegand S."/>
            <person name="Jogler M."/>
            <person name="Boedeker C."/>
            <person name="Pinto D."/>
            <person name="Vollmers J."/>
            <person name="Rivas-Marin E."/>
            <person name="Kohn T."/>
            <person name="Peeters S.H."/>
            <person name="Heuer A."/>
            <person name="Rast P."/>
            <person name="Oberbeckmann S."/>
            <person name="Bunk B."/>
            <person name="Jeske O."/>
            <person name="Meyerdierks A."/>
            <person name="Storesund J.E."/>
            <person name="Kallscheuer N."/>
            <person name="Luecker S."/>
            <person name="Lage O.M."/>
            <person name="Pohl T."/>
            <person name="Merkel B.J."/>
            <person name="Hornburger P."/>
            <person name="Mueller R.-W."/>
            <person name="Bruemmer F."/>
            <person name="Labrenz M."/>
            <person name="Spormann A.M."/>
            <person name="Op den Camp H."/>
            <person name="Overmann J."/>
            <person name="Amann R."/>
            <person name="Jetten M.S.M."/>
            <person name="Mascher T."/>
            <person name="Medema M.H."/>
            <person name="Devos D.P."/>
            <person name="Kaster A.-K."/>
            <person name="Ovreas L."/>
            <person name="Rohde M."/>
            <person name="Galperin M.Y."/>
            <person name="Jogler C."/>
        </authorList>
    </citation>
    <scope>NUCLEOTIDE SEQUENCE [LARGE SCALE GENOMIC DNA]</scope>
    <source>
        <strain evidence="3 4">ElP</strain>
    </source>
</reference>
<dbReference type="SUPFAM" id="SSF56219">
    <property type="entry name" value="DNase I-like"/>
    <property type="match status" value="1"/>
</dbReference>
<dbReference type="PANTHER" id="PTHR14859:SF15">
    <property type="entry name" value="ENDONUCLEASE_EXONUCLEASE_PHOSPHATASE DOMAIN-CONTAINING PROTEIN"/>
    <property type="match status" value="1"/>
</dbReference>
<dbReference type="InterPro" id="IPR005135">
    <property type="entry name" value="Endo/exonuclease/phosphatase"/>
</dbReference>
<dbReference type="Proteomes" id="UP000317835">
    <property type="component" value="Chromosome"/>
</dbReference>
<keyword evidence="3" id="KW-0255">Endonuclease</keyword>
<evidence type="ECO:0000313" key="4">
    <source>
        <dbReference type="Proteomes" id="UP000317835"/>
    </source>
</evidence>
<accession>A0A518HAJ2</accession>
<evidence type="ECO:0000256" key="1">
    <source>
        <dbReference type="SAM" id="SignalP"/>
    </source>
</evidence>
<evidence type="ECO:0000313" key="3">
    <source>
        <dbReference type="EMBL" id="QDV37870.1"/>
    </source>
</evidence>
<gene>
    <name evidence="3" type="ORF">ElP_58170</name>
</gene>
<protein>
    <submittedName>
        <fullName evidence="3">Endonuclease/Exonuclease/phosphatase family protein</fullName>
    </submittedName>
</protein>
<dbReference type="GO" id="GO:0004527">
    <property type="term" value="F:exonuclease activity"/>
    <property type="evidence" value="ECO:0007669"/>
    <property type="project" value="UniProtKB-KW"/>
</dbReference>
<sequence precursor="true">MPDPPRRLTALASALLLLHSAATPGVAQEPFRLRVLSYNINSGAGDDSRVDYDRITAAIRAAEPDVIALQEVDRGMVRTGNVDQARLLAGRLELEHAFGGNFEFLGGEFGNAVLSRFPIAEVSNHPLPSPDGGEPRGALEAILDPEDGPTFRLISTQLDHRRDERNRVAAAEWLASLADSPGASPAVLAGDLNAPPGSAPVDRLLERWTPLERGPLRTVPARGPRTQFDHILVAPAGRWRVVETRVLEQPDASDHLPVLAVLELVPASP</sequence>
<name>A0A518HAJ2_9BACT</name>
<evidence type="ECO:0000259" key="2">
    <source>
        <dbReference type="Pfam" id="PF03372"/>
    </source>
</evidence>
<feature type="domain" description="Endonuclease/exonuclease/phosphatase" evidence="2">
    <location>
        <begin position="36"/>
        <end position="255"/>
    </location>
</feature>
<dbReference type="Pfam" id="PF03372">
    <property type="entry name" value="Exo_endo_phos"/>
    <property type="match status" value="1"/>
</dbReference>
<dbReference type="GO" id="GO:0006506">
    <property type="term" value="P:GPI anchor biosynthetic process"/>
    <property type="evidence" value="ECO:0007669"/>
    <property type="project" value="TreeGrafter"/>
</dbReference>
<keyword evidence="3" id="KW-0269">Exonuclease</keyword>
<keyword evidence="1" id="KW-0732">Signal</keyword>
<dbReference type="Gene3D" id="3.60.10.10">
    <property type="entry name" value="Endonuclease/exonuclease/phosphatase"/>
    <property type="match status" value="1"/>
</dbReference>
<dbReference type="KEGG" id="tpla:ElP_58170"/>
<dbReference type="GO" id="GO:0016020">
    <property type="term" value="C:membrane"/>
    <property type="evidence" value="ECO:0007669"/>
    <property type="project" value="GOC"/>
</dbReference>
<dbReference type="InterPro" id="IPR036691">
    <property type="entry name" value="Endo/exonu/phosph_ase_sf"/>
</dbReference>
<dbReference type="EMBL" id="CP036426">
    <property type="protein sequence ID" value="QDV37870.1"/>
    <property type="molecule type" value="Genomic_DNA"/>
</dbReference>
<proteinExistence type="predicted"/>
<dbReference type="GO" id="GO:0004519">
    <property type="term" value="F:endonuclease activity"/>
    <property type="evidence" value="ECO:0007669"/>
    <property type="project" value="UniProtKB-KW"/>
</dbReference>
<feature type="chain" id="PRO_5021731345" evidence="1">
    <location>
        <begin position="28"/>
        <end position="269"/>
    </location>
</feature>
<dbReference type="RefSeq" id="WP_197446448.1">
    <property type="nucleotide sequence ID" value="NZ_CP036426.1"/>
</dbReference>
<keyword evidence="3" id="KW-0540">Nuclease</keyword>
<dbReference type="InterPro" id="IPR051916">
    <property type="entry name" value="GPI-anchor_lipid_remodeler"/>
</dbReference>
<keyword evidence="3" id="KW-0378">Hydrolase</keyword>
<organism evidence="3 4">
    <name type="scientific">Tautonia plasticadhaerens</name>
    <dbReference type="NCBI Taxonomy" id="2527974"/>
    <lineage>
        <taxon>Bacteria</taxon>
        <taxon>Pseudomonadati</taxon>
        <taxon>Planctomycetota</taxon>
        <taxon>Planctomycetia</taxon>
        <taxon>Isosphaerales</taxon>
        <taxon>Isosphaeraceae</taxon>
        <taxon>Tautonia</taxon>
    </lineage>
</organism>
<feature type="signal peptide" evidence="1">
    <location>
        <begin position="1"/>
        <end position="27"/>
    </location>
</feature>
<dbReference type="AlphaFoldDB" id="A0A518HAJ2"/>
<keyword evidence="4" id="KW-1185">Reference proteome</keyword>
<dbReference type="PANTHER" id="PTHR14859">
    <property type="entry name" value="CALCOFLUOR WHITE HYPERSENSITIVE PROTEIN PRECURSOR"/>
    <property type="match status" value="1"/>
</dbReference>